<dbReference type="PANTHER" id="PTHR33495">
    <property type="entry name" value="ANTI-SIGMA FACTOR ANTAGONIST TM_1081-RELATED-RELATED"/>
    <property type="match status" value="1"/>
</dbReference>
<dbReference type="PROSITE" id="PS50801">
    <property type="entry name" value="STAS"/>
    <property type="match status" value="1"/>
</dbReference>
<dbReference type="CDD" id="cd07043">
    <property type="entry name" value="STAS_anti-anti-sigma_factors"/>
    <property type="match status" value="1"/>
</dbReference>
<name>A0ABS9D1A8_9ALTE</name>
<evidence type="ECO:0000313" key="3">
    <source>
        <dbReference type="Proteomes" id="UP001521137"/>
    </source>
</evidence>
<accession>A0ABS9D1A8</accession>
<organism evidence="2 3">
    <name type="scientific">Paraglaciecola algarum</name>
    <dbReference type="NCBI Taxonomy" id="3050085"/>
    <lineage>
        <taxon>Bacteria</taxon>
        <taxon>Pseudomonadati</taxon>
        <taxon>Pseudomonadota</taxon>
        <taxon>Gammaproteobacteria</taxon>
        <taxon>Alteromonadales</taxon>
        <taxon>Alteromonadaceae</taxon>
        <taxon>Paraglaciecola</taxon>
    </lineage>
</organism>
<dbReference type="PANTHER" id="PTHR33495:SF15">
    <property type="entry name" value="STAS DOMAIN-CONTAINING PROTEIN"/>
    <property type="match status" value="1"/>
</dbReference>
<proteinExistence type="predicted"/>
<dbReference type="SUPFAM" id="SSF52091">
    <property type="entry name" value="SpoIIaa-like"/>
    <property type="match status" value="1"/>
</dbReference>
<dbReference type="Gene3D" id="3.30.750.24">
    <property type="entry name" value="STAS domain"/>
    <property type="match status" value="1"/>
</dbReference>
<sequence length="101" mass="11512">MSLDRAFSDDGKLLTIFIDEKFDFSQVQGFRTAYSEGTETVTAIVIDLQNTEYMDSSALGMLLNMQKAMKDKVTSFKIKHAKPQVSRILQIARFGKKFEFC</sequence>
<dbReference type="RefSeq" id="WP_235310235.1">
    <property type="nucleotide sequence ID" value="NZ_JAKGAS010000001.1"/>
</dbReference>
<dbReference type="Pfam" id="PF01740">
    <property type="entry name" value="STAS"/>
    <property type="match status" value="1"/>
</dbReference>
<evidence type="ECO:0000313" key="2">
    <source>
        <dbReference type="EMBL" id="MCF2946709.1"/>
    </source>
</evidence>
<dbReference type="InterPro" id="IPR036513">
    <property type="entry name" value="STAS_dom_sf"/>
</dbReference>
<dbReference type="EMBL" id="JAKGAS010000001">
    <property type="protein sequence ID" value="MCF2946709.1"/>
    <property type="molecule type" value="Genomic_DNA"/>
</dbReference>
<gene>
    <name evidence="2" type="ORF">L0668_01205</name>
</gene>
<reference evidence="2 3" key="1">
    <citation type="submission" date="2022-01" db="EMBL/GenBank/DDBJ databases">
        <title>Paraglaciecola sp. G1-23.</title>
        <authorList>
            <person name="Jin M.S."/>
            <person name="Han D.M."/>
            <person name="Kim H.M."/>
            <person name="Jeon C.O."/>
        </authorList>
    </citation>
    <scope>NUCLEOTIDE SEQUENCE [LARGE SCALE GENOMIC DNA]</scope>
    <source>
        <strain evidence="2 3">G1-23</strain>
    </source>
</reference>
<evidence type="ECO:0000259" key="1">
    <source>
        <dbReference type="PROSITE" id="PS50801"/>
    </source>
</evidence>
<protein>
    <submittedName>
        <fullName evidence="2">STAS domain-containing protein</fullName>
    </submittedName>
</protein>
<keyword evidence="3" id="KW-1185">Reference proteome</keyword>
<comment type="caution">
    <text evidence="2">The sequence shown here is derived from an EMBL/GenBank/DDBJ whole genome shotgun (WGS) entry which is preliminary data.</text>
</comment>
<feature type="domain" description="STAS" evidence="1">
    <location>
        <begin position="3"/>
        <end position="101"/>
    </location>
</feature>
<dbReference type="Proteomes" id="UP001521137">
    <property type="component" value="Unassembled WGS sequence"/>
</dbReference>
<dbReference type="InterPro" id="IPR002645">
    <property type="entry name" value="STAS_dom"/>
</dbReference>